<gene>
    <name evidence="2" type="ORF">Zmor_005709</name>
    <name evidence="1" type="ORF">Zmor_014111</name>
</gene>
<accession>A0AA38IGC7</accession>
<proteinExistence type="predicted"/>
<dbReference type="EMBL" id="JALNTZ010000004">
    <property type="protein sequence ID" value="KAJ3654961.1"/>
    <property type="molecule type" value="Genomic_DNA"/>
</dbReference>
<dbReference type="AlphaFoldDB" id="A0AA38IGC7"/>
<evidence type="ECO:0000313" key="2">
    <source>
        <dbReference type="EMBL" id="KAJ3661310.1"/>
    </source>
</evidence>
<dbReference type="Proteomes" id="UP001168821">
    <property type="component" value="Unassembled WGS sequence"/>
</dbReference>
<evidence type="ECO:0000313" key="3">
    <source>
        <dbReference type="Proteomes" id="UP001168821"/>
    </source>
</evidence>
<reference evidence="1" key="1">
    <citation type="journal article" date="2023" name="G3 (Bethesda)">
        <title>Whole genome assemblies of Zophobas morio and Tenebrio molitor.</title>
        <authorList>
            <person name="Kaur S."/>
            <person name="Stinson S.A."/>
            <person name="diCenzo G.C."/>
        </authorList>
    </citation>
    <scope>NUCLEOTIDE SEQUENCE</scope>
    <source>
        <strain evidence="1">QUZm001</strain>
    </source>
</reference>
<organism evidence="1 3">
    <name type="scientific">Zophobas morio</name>
    <dbReference type="NCBI Taxonomy" id="2755281"/>
    <lineage>
        <taxon>Eukaryota</taxon>
        <taxon>Metazoa</taxon>
        <taxon>Ecdysozoa</taxon>
        <taxon>Arthropoda</taxon>
        <taxon>Hexapoda</taxon>
        <taxon>Insecta</taxon>
        <taxon>Pterygota</taxon>
        <taxon>Neoptera</taxon>
        <taxon>Endopterygota</taxon>
        <taxon>Coleoptera</taxon>
        <taxon>Polyphaga</taxon>
        <taxon>Cucujiformia</taxon>
        <taxon>Tenebrionidae</taxon>
        <taxon>Zophobas</taxon>
    </lineage>
</organism>
<comment type="caution">
    <text evidence="1">The sequence shown here is derived from an EMBL/GenBank/DDBJ whole genome shotgun (WGS) entry which is preliminary data.</text>
</comment>
<protein>
    <submittedName>
        <fullName evidence="1">Uncharacterized protein</fullName>
    </submittedName>
</protein>
<name>A0AA38IGC7_9CUCU</name>
<keyword evidence="3" id="KW-1185">Reference proteome</keyword>
<dbReference type="EMBL" id="JALNTZ010000002">
    <property type="protein sequence ID" value="KAJ3661310.1"/>
    <property type="molecule type" value="Genomic_DNA"/>
</dbReference>
<evidence type="ECO:0000313" key="1">
    <source>
        <dbReference type="EMBL" id="KAJ3654961.1"/>
    </source>
</evidence>
<sequence length="97" mass="11519">MQKNDKDQSGISWLMKRQTDPRIVDRALSKSRHSMYANIYISGTACPISWYLKPQTHDRGRDRTERKLQAEEQIFERVEEEPDVSTRRLNHYILLGQ</sequence>